<protein>
    <submittedName>
        <fullName evidence="1">Uncharacterized protein</fullName>
    </submittedName>
</protein>
<sequence length="59" mass="6686">MLIREHRSRSEIALQGEMSVKLEPITNHDTRVHTPLNKAGLQVRVILDPSSKSRTANRP</sequence>
<dbReference type="AlphaFoldDB" id="A0A0B7JTW7"/>
<accession>A0A0B7JTW7</accession>
<gene>
    <name evidence="1" type="ORF">BN869_000004471_1</name>
</gene>
<dbReference type="EMBL" id="CDPU01000010">
    <property type="protein sequence ID" value="CEO48414.1"/>
    <property type="molecule type" value="Genomic_DNA"/>
</dbReference>
<name>A0A0B7JTW7_BIOOC</name>
<reference evidence="1" key="1">
    <citation type="submission" date="2015-01" db="EMBL/GenBank/DDBJ databases">
        <authorList>
            <person name="Durling Mikael"/>
        </authorList>
    </citation>
    <scope>NUCLEOTIDE SEQUENCE</scope>
</reference>
<organism evidence="1">
    <name type="scientific">Bionectria ochroleuca</name>
    <name type="common">Gliocladium roseum</name>
    <dbReference type="NCBI Taxonomy" id="29856"/>
    <lineage>
        <taxon>Eukaryota</taxon>
        <taxon>Fungi</taxon>
        <taxon>Dikarya</taxon>
        <taxon>Ascomycota</taxon>
        <taxon>Pezizomycotina</taxon>
        <taxon>Sordariomycetes</taxon>
        <taxon>Hypocreomycetidae</taxon>
        <taxon>Hypocreales</taxon>
        <taxon>Bionectriaceae</taxon>
        <taxon>Clonostachys</taxon>
    </lineage>
</organism>
<evidence type="ECO:0000313" key="1">
    <source>
        <dbReference type="EMBL" id="CEO48414.1"/>
    </source>
</evidence>
<proteinExistence type="predicted"/>